<dbReference type="STRING" id="1484053.SAMN05444274_103122"/>
<dbReference type="Pfam" id="PF02622">
    <property type="entry name" value="DUF179"/>
    <property type="match status" value="1"/>
</dbReference>
<dbReference type="GO" id="GO:0005829">
    <property type="term" value="C:cytosol"/>
    <property type="evidence" value="ECO:0007669"/>
    <property type="project" value="TreeGrafter"/>
</dbReference>
<comment type="similarity">
    <text evidence="1">Belongs to the UPF0301 (AlgH) family.</text>
</comment>
<keyword evidence="3" id="KW-1185">Reference proteome</keyword>
<organism evidence="2 3">
    <name type="scientific">Mariniphaga anaerophila</name>
    <dbReference type="NCBI Taxonomy" id="1484053"/>
    <lineage>
        <taxon>Bacteria</taxon>
        <taxon>Pseudomonadati</taxon>
        <taxon>Bacteroidota</taxon>
        <taxon>Bacteroidia</taxon>
        <taxon>Marinilabiliales</taxon>
        <taxon>Prolixibacteraceae</taxon>
        <taxon>Mariniphaga</taxon>
    </lineage>
</organism>
<dbReference type="Proteomes" id="UP000184164">
    <property type="component" value="Unassembled WGS sequence"/>
</dbReference>
<dbReference type="SUPFAM" id="SSF143456">
    <property type="entry name" value="VC0467-like"/>
    <property type="match status" value="1"/>
</dbReference>
<accession>A0A1M4XUK0</accession>
<reference evidence="2 3" key="1">
    <citation type="submission" date="2016-11" db="EMBL/GenBank/DDBJ databases">
        <authorList>
            <person name="Jaros S."/>
            <person name="Januszkiewicz K."/>
            <person name="Wedrychowicz H."/>
        </authorList>
    </citation>
    <scope>NUCLEOTIDE SEQUENCE [LARGE SCALE GENOMIC DNA]</scope>
    <source>
        <strain evidence="2 3">DSM 26910</strain>
    </source>
</reference>
<evidence type="ECO:0000256" key="1">
    <source>
        <dbReference type="ARBA" id="ARBA00009600"/>
    </source>
</evidence>
<dbReference type="OrthoDB" id="9807486at2"/>
<sequence length="208" mass="23720">MDSRIFLILLYSMKDNLDIFRIQTNNVEPKKGRILIAEPFLPGNYFSRSVILLVAYSNKGAVGFILNKKVDLALRDVLPGFPEFNTDIYLGGPVATDSIYFIHKLGDKLPGSIHVLGNLYWGGDFDVLKQQISGGLIHPSDIRFFVGYSGWDSGQLERELKEDSWLVTDIEEETVMRDLHQESWVDFVKKAGNRYTVWENFPENPAMN</sequence>
<dbReference type="PANTHER" id="PTHR30327">
    <property type="entry name" value="UNCHARACTERIZED PROTEIN YQGE"/>
    <property type="match status" value="1"/>
</dbReference>
<name>A0A1M4XUK0_9BACT</name>
<protein>
    <submittedName>
        <fullName evidence="2">Putative transcriptional regulator</fullName>
    </submittedName>
</protein>
<dbReference type="AlphaFoldDB" id="A0A1M4XUK0"/>
<dbReference type="PANTHER" id="PTHR30327:SF1">
    <property type="entry name" value="UPF0301 PROTEIN YQGE"/>
    <property type="match status" value="1"/>
</dbReference>
<evidence type="ECO:0000313" key="3">
    <source>
        <dbReference type="Proteomes" id="UP000184164"/>
    </source>
</evidence>
<gene>
    <name evidence="2" type="ORF">SAMN05444274_103122</name>
</gene>
<evidence type="ECO:0000313" key="2">
    <source>
        <dbReference type="EMBL" id="SHE96953.1"/>
    </source>
</evidence>
<dbReference type="Gene3D" id="3.40.1740.10">
    <property type="entry name" value="VC0467-like"/>
    <property type="match status" value="1"/>
</dbReference>
<proteinExistence type="inferred from homology"/>
<dbReference type="EMBL" id="FQUM01000003">
    <property type="protein sequence ID" value="SHE96953.1"/>
    <property type="molecule type" value="Genomic_DNA"/>
</dbReference>
<dbReference type="InterPro" id="IPR003774">
    <property type="entry name" value="AlgH-like"/>
</dbReference>